<protein>
    <submittedName>
        <fullName evidence="2">Uncharacterized protein</fullName>
    </submittedName>
</protein>
<dbReference type="STRING" id="121719.APZ00_09565"/>
<proteinExistence type="predicted"/>
<name>A0A0U3P359_9HYPH</name>
<feature type="signal peptide" evidence="1">
    <location>
        <begin position="1"/>
        <end position="34"/>
    </location>
</feature>
<dbReference type="EMBL" id="CP013068">
    <property type="protein sequence ID" value="ALV27282.1"/>
    <property type="molecule type" value="Genomic_DNA"/>
</dbReference>
<dbReference type="Gene3D" id="3.30.1150.10">
    <property type="match status" value="1"/>
</dbReference>
<keyword evidence="3" id="KW-1185">Reference proteome</keyword>
<feature type="chain" id="PRO_5006842733" evidence="1">
    <location>
        <begin position="35"/>
        <end position="133"/>
    </location>
</feature>
<evidence type="ECO:0000313" key="2">
    <source>
        <dbReference type="EMBL" id="ALV27282.1"/>
    </source>
</evidence>
<dbReference type="AlphaFoldDB" id="A0A0U3P359"/>
<dbReference type="SUPFAM" id="SSF74653">
    <property type="entry name" value="TolA/TonB C-terminal domain"/>
    <property type="match status" value="1"/>
</dbReference>
<accession>A0A0U3P359</accession>
<sequence length="133" mass="14462">MRRPGGARHSGLGRHLMQTALLLCALAVPPMAKASDTQTLTGQEISGLREAVQRCWMPPQLQAGTSAEVKVRFRLTPSGELDGTPQVVEAADGVDGQLLAQSTIRAVQRCAPYSLPEAKYEAWREIVINFVHQ</sequence>
<keyword evidence="1" id="KW-0732">Signal</keyword>
<evidence type="ECO:0000313" key="3">
    <source>
        <dbReference type="Proteomes" id="UP000064921"/>
    </source>
</evidence>
<evidence type="ECO:0000256" key="1">
    <source>
        <dbReference type="SAM" id="SignalP"/>
    </source>
</evidence>
<organism evidence="2 3">
    <name type="scientific">Pannonibacter phragmitetus</name>
    <dbReference type="NCBI Taxonomy" id="121719"/>
    <lineage>
        <taxon>Bacteria</taxon>
        <taxon>Pseudomonadati</taxon>
        <taxon>Pseudomonadota</taxon>
        <taxon>Alphaproteobacteria</taxon>
        <taxon>Hyphomicrobiales</taxon>
        <taxon>Stappiaceae</taxon>
        <taxon>Pannonibacter</taxon>
    </lineage>
</organism>
<dbReference type="KEGG" id="pphr:APZ00_09565"/>
<gene>
    <name evidence="2" type="ORF">APZ00_09565</name>
</gene>
<dbReference type="Proteomes" id="UP000064921">
    <property type="component" value="Chromosome"/>
</dbReference>
<reference evidence="2 3" key="1">
    <citation type="submission" date="2015-10" db="EMBL/GenBank/DDBJ databases">
        <title>The world's first case of liver abscess caused by Pannonibacter phragmitetus.</title>
        <authorList>
            <person name="Ming D."/>
            <person name="Wang M."/>
            <person name="Zhou Y."/>
            <person name="Jiang T."/>
            <person name="Hu S."/>
        </authorList>
    </citation>
    <scope>NUCLEOTIDE SEQUENCE [LARGE SCALE GENOMIC DNA]</scope>
    <source>
        <strain evidence="2 3">31801</strain>
    </source>
</reference>